<dbReference type="RefSeq" id="WP_350280385.1">
    <property type="nucleotide sequence ID" value="NZ_CP158165.1"/>
</dbReference>
<dbReference type="Pfam" id="PF02810">
    <property type="entry name" value="SEC-C"/>
    <property type="match status" value="1"/>
</dbReference>
<organism evidence="1">
    <name type="scientific">Kribbella sp. HUAS MG21</name>
    <dbReference type="NCBI Taxonomy" id="3160966"/>
    <lineage>
        <taxon>Bacteria</taxon>
        <taxon>Bacillati</taxon>
        <taxon>Actinomycetota</taxon>
        <taxon>Actinomycetes</taxon>
        <taxon>Propionibacteriales</taxon>
        <taxon>Kribbellaceae</taxon>
        <taxon>Kribbella</taxon>
    </lineage>
</organism>
<proteinExistence type="predicted"/>
<dbReference type="InterPro" id="IPR011990">
    <property type="entry name" value="TPR-like_helical_dom_sf"/>
</dbReference>
<sequence>MRANGLLSAEDIDRVAEEAIDSETPEILATSLVEAVEDGRIEDAADAGYALIVAAGITGEAGDPEAAIALAERGIEAYERSGIPSVSYPRGVLADLLFLAGRDDDAMTQLSSLRERLTEDSTAAALVGDVLVANGRAKVAEEWLTEALDIALRSHRELESKPSDPRYDELAMVVYELLQARHAARHELGLPHDDRDDLAEELLEALDEPLDGDDEGPAVMFLPRPEYDEVLRRWPELAAHCGATWDEHRALTERGLKLLAEYGAVQLALVPGSADGLAAFITEGIEQVDGDAVRAYSDSLQGLGAAMITWPPGRNEPCWCGSTSKYKKCCLPRS</sequence>
<accession>A0AAU7TLR5</accession>
<dbReference type="SUPFAM" id="SSF103642">
    <property type="entry name" value="Sec-C motif"/>
    <property type="match status" value="1"/>
</dbReference>
<reference evidence="1" key="1">
    <citation type="submission" date="2024-06" db="EMBL/GenBank/DDBJ databases">
        <title>Kribbella sp. strain HUAS MG21 genome sequences.</title>
        <authorList>
            <person name="Mo P."/>
        </authorList>
    </citation>
    <scope>NUCLEOTIDE SEQUENCE</scope>
    <source>
        <strain evidence="1">HUAS MG21</strain>
    </source>
</reference>
<gene>
    <name evidence="1" type="ORF">ABN611_14460</name>
</gene>
<dbReference type="AlphaFoldDB" id="A0AAU7TLR5"/>
<protein>
    <submittedName>
        <fullName evidence="1">SEC-C domain-containing protein</fullName>
    </submittedName>
</protein>
<dbReference type="Gene3D" id="1.25.40.10">
    <property type="entry name" value="Tetratricopeptide repeat domain"/>
    <property type="match status" value="1"/>
</dbReference>
<evidence type="ECO:0000313" key="1">
    <source>
        <dbReference type="EMBL" id="XBV27602.1"/>
    </source>
</evidence>
<dbReference type="SUPFAM" id="SSF48452">
    <property type="entry name" value="TPR-like"/>
    <property type="match status" value="1"/>
</dbReference>
<name>A0AAU7TLR5_9ACTN</name>
<dbReference type="Gene3D" id="3.10.450.50">
    <property type="match status" value="1"/>
</dbReference>
<dbReference type="EMBL" id="CP158165">
    <property type="protein sequence ID" value="XBV27602.1"/>
    <property type="molecule type" value="Genomic_DNA"/>
</dbReference>
<dbReference type="InterPro" id="IPR004027">
    <property type="entry name" value="SEC_C_motif"/>
</dbReference>